<feature type="compositionally biased region" description="Acidic residues" evidence="1">
    <location>
        <begin position="428"/>
        <end position="437"/>
    </location>
</feature>
<keyword evidence="4" id="KW-1185">Reference proteome</keyword>
<evidence type="ECO:0000313" key="3">
    <source>
        <dbReference type="EMBL" id="KAK3263136.1"/>
    </source>
</evidence>
<evidence type="ECO:0000313" key="4">
    <source>
        <dbReference type="Proteomes" id="UP001190700"/>
    </source>
</evidence>
<feature type="compositionally biased region" description="Basic and acidic residues" evidence="1">
    <location>
        <begin position="630"/>
        <end position="643"/>
    </location>
</feature>
<feature type="region of interest" description="Disordered" evidence="1">
    <location>
        <begin position="550"/>
        <end position="594"/>
    </location>
</feature>
<organism evidence="3 4">
    <name type="scientific">Cymbomonas tetramitiformis</name>
    <dbReference type="NCBI Taxonomy" id="36881"/>
    <lineage>
        <taxon>Eukaryota</taxon>
        <taxon>Viridiplantae</taxon>
        <taxon>Chlorophyta</taxon>
        <taxon>Pyramimonadophyceae</taxon>
        <taxon>Pyramimonadales</taxon>
        <taxon>Pyramimonadaceae</taxon>
        <taxon>Cymbomonas</taxon>
    </lineage>
</organism>
<feature type="region of interest" description="Disordered" evidence="1">
    <location>
        <begin position="506"/>
        <end position="533"/>
    </location>
</feature>
<gene>
    <name evidence="3" type="ORF">CYMTET_28042</name>
</gene>
<feature type="signal peptide" evidence="2">
    <location>
        <begin position="1"/>
        <end position="21"/>
    </location>
</feature>
<feature type="region of interest" description="Disordered" evidence="1">
    <location>
        <begin position="608"/>
        <end position="748"/>
    </location>
</feature>
<evidence type="ECO:0000256" key="1">
    <source>
        <dbReference type="SAM" id="MobiDB-lite"/>
    </source>
</evidence>
<feature type="region of interest" description="Disordered" evidence="1">
    <location>
        <begin position="364"/>
        <end position="437"/>
    </location>
</feature>
<keyword evidence="2" id="KW-0732">Signal</keyword>
<comment type="caution">
    <text evidence="3">The sequence shown here is derived from an EMBL/GenBank/DDBJ whole genome shotgun (WGS) entry which is preliminary data.</text>
</comment>
<accession>A0AAE0FQ43</accession>
<feature type="chain" id="PRO_5042105294" evidence="2">
    <location>
        <begin position="22"/>
        <end position="881"/>
    </location>
</feature>
<dbReference type="Proteomes" id="UP001190700">
    <property type="component" value="Unassembled WGS sequence"/>
</dbReference>
<sequence>MYRLWLSVQIFAFYGGMCVLGAERDANVKGVLDISGKALQSAVEAAPLGAGLDSVPIGVASVADGALPDVFVLNSRGDAPYSPAGIFLYIYVRTTADGSPVFRAHPKGPVTPPVVNIKHVLHGSVMQLRGGTVLGLWLVQKGDRLQVMRSDFNAAKHSFDEHTAPVSLGTRPSGMLTAAWLLPCAPKYGAAFCQHDTEADILLELVDPASNKAPKDPAFMPYNAQGVWAGGETPYAALYHVNMKGRVKSGRWKSAEPPKLATTAFRRLRHYARRQHRARRRHCTHPLDTKRKVLRRAVSMKESRHIGAGHAEYHTWAGGSVEVPEGAGATHPGLATGAAVASAEGTHIGHATGPAAASDAVGVATSYTPTPPEYADEDEGVADEDKGVADEDEGVADEDEYCDHEEHLRSGGYNDVDPYDPYGLGPQWDDEDDEEEDSLLPIPRTFREIEQEELVVVVDATTSAQRIVTSSTLLLTHLANTDETSTVLSQLECGVPSGVTSVAGGVPAGHPGAGPPTGSEVELPTEGAGETHMEQPGDAAQIMVVPVEAEGQLGPPGGGRQAGANSEEAALQQKAGKGGAAQERETVGSRQLARLRRQSLETVVVLGSGEGAPTDHTPGASSSAPNTTIDVRRVSCREARETPGDPDGATPGGPPAAGGPPAGFSFASTSSSHDPTLPAPDGGGREPPRPPANAPVPTALPAPAPGGPPTPPPPDGSLAIIPSGHEGRRRGKSPERPPPPPSPGQGGYRERALLVTWDGHTLWVPQSWADSGYPFAMPTPTVRSAADGGRELFYKAILMLGVSLREYLDMGGTVAHPPVLLATPEMETHAWVVDRGVVDAALLEYRSRPAGSGNPKPEWKHVPSTLESEIHLLDPDCLIYI</sequence>
<feature type="compositionally biased region" description="Polar residues" evidence="1">
    <location>
        <begin position="619"/>
        <end position="629"/>
    </location>
</feature>
<evidence type="ECO:0000256" key="2">
    <source>
        <dbReference type="SAM" id="SignalP"/>
    </source>
</evidence>
<protein>
    <submittedName>
        <fullName evidence="3">Uncharacterized protein</fullName>
    </submittedName>
</protein>
<reference evidence="3 4" key="1">
    <citation type="journal article" date="2015" name="Genome Biol. Evol.">
        <title>Comparative Genomics of a Bacterivorous Green Alga Reveals Evolutionary Causalities and Consequences of Phago-Mixotrophic Mode of Nutrition.</title>
        <authorList>
            <person name="Burns J.A."/>
            <person name="Paasch A."/>
            <person name="Narechania A."/>
            <person name="Kim E."/>
        </authorList>
    </citation>
    <scope>NUCLEOTIDE SEQUENCE [LARGE SCALE GENOMIC DNA]</scope>
    <source>
        <strain evidence="3 4">PLY_AMNH</strain>
    </source>
</reference>
<name>A0AAE0FQ43_9CHLO</name>
<feature type="compositionally biased region" description="Acidic residues" evidence="1">
    <location>
        <begin position="390"/>
        <end position="403"/>
    </location>
</feature>
<proteinExistence type="predicted"/>
<feature type="compositionally biased region" description="Pro residues" evidence="1">
    <location>
        <begin position="689"/>
        <end position="715"/>
    </location>
</feature>
<dbReference type="EMBL" id="LGRX02015685">
    <property type="protein sequence ID" value="KAK3263136.1"/>
    <property type="molecule type" value="Genomic_DNA"/>
</dbReference>
<dbReference type="AlphaFoldDB" id="A0AAE0FQ43"/>